<evidence type="ECO:0000313" key="4">
    <source>
        <dbReference type="Proteomes" id="UP000630353"/>
    </source>
</evidence>
<proteinExistence type="inferred from homology"/>
<evidence type="ECO:0000313" key="3">
    <source>
        <dbReference type="EMBL" id="GHD43262.1"/>
    </source>
</evidence>
<reference evidence="3" key="2">
    <citation type="submission" date="2020-09" db="EMBL/GenBank/DDBJ databases">
        <authorList>
            <person name="Sun Q."/>
            <person name="Kim S."/>
        </authorList>
    </citation>
    <scope>NUCLEOTIDE SEQUENCE</scope>
    <source>
        <strain evidence="3">KCTC 42651</strain>
    </source>
</reference>
<sequence length="341" mass="35119">MAATAPTVSLSLDEVHALAAGCLAANGCDAENARAVADTITAAERDICLSHGLFRLPGYVASLRSGKANGRAQPVVEDLAPGVVRVDGKGGFAPLALEAGRAPLAAKARSQGVAALALNDIHHFAALWPEVEALAEQGLCAFAFTAAFPYVVAAGGRTPIYGTNPMAFAWPRPGRAPLVFDQASSALARGEIMIAAREGHAVPPGTGIDAEGRETTDPNAILDGGAQLPFGGYKGASIALMIELLVGALIGDRFSFEALAVDNHDGGPPKGGELMLAIDPARFGDPENFAAHAELLFGRITAEEGVRLPGDRRRRNREVTAVDGVQVDSALHAKVVELAGG</sequence>
<dbReference type="PANTHER" id="PTHR11091:SF0">
    <property type="entry name" value="MALATE DEHYDROGENASE"/>
    <property type="match status" value="1"/>
</dbReference>
<comment type="caution">
    <text evidence="3">The sequence shown here is derived from an EMBL/GenBank/DDBJ whole genome shotgun (WGS) entry which is preliminary data.</text>
</comment>
<dbReference type="SUPFAM" id="SSF89733">
    <property type="entry name" value="L-sulfolactate dehydrogenase-like"/>
    <property type="match status" value="1"/>
</dbReference>
<dbReference type="InterPro" id="IPR003767">
    <property type="entry name" value="Malate/L-lactate_DH-like"/>
</dbReference>
<dbReference type="EMBL" id="BMZS01000002">
    <property type="protein sequence ID" value="GHD43262.1"/>
    <property type="molecule type" value="Genomic_DNA"/>
</dbReference>
<accession>A0A918XQD2</accession>
<keyword evidence="2" id="KW-0560">Oxidoreductase</keyword>
<protein>
    <submittedName>
        <fullName evidence="3">Delta(1)-pyrroline-2-carboxylate/Delta(1)-piperideine-2-carboxylate reductase</fullName>
    </submittedName>
</protein>
<dbReference type="Proteomes" id="UP000630353">
    <property type="component" value="Unassembled WGS sequence"/>
</dbReference>
<dbReference type="AlphaFoldDB" id="A0A918XQD2"/>
<keyword evidence="4" id="KW-1185">Reference proteome</keyword>
<evidence type="ECO:0000256" key="2">
    <source>
        <dbReference type="ARBA" id="ARBA00023002"/>
    </source>
</evidence>
<dbReference type="PANTHER" id="PTHR11091">
    <property type="entry name" value="OXIDOREDUCTASE-RELATED"/>
    <property type="match status" value="1"/>
</dbReference>
<comment type="similarity">
    <text evidence="1">Belongs to the LDH2/MDH2 oxidoreductase family.</text>
</comment>
<dbReference type="GO" id="GO:0016491">
    <property type="term" value="F:oxidoreductase activity"/>
    <property type="evidence" value="ECO:0007669"/>
    <property type="project" value="UniProtKB-KW"/>
</dbReference>
<dbReference type="InterPro" id="IPR036111">
    <property type="entry name" value="Mal/L-sulfo/L-lacto_DH-like_sf"/>
</dbReference>
<dbReference type="Gene3D" id="3.30.1370.60">
    <property type="entry name" value="Hypothetical oxidoreductase yiak, domain 2"/>
    <property type="match status" value="1"/>
</dbReference>
<evidence type="ECO:0000256" key="1">
    <source>
        <dbReference type="ARBA" id="ARBA00006056"/>
    </source>
</evidence>
<name>A0A918XQD2_9PROT</name>
<dbReference type="InterPro" id="IPR043144">
    <property type="entry name" value="Mal/L-sulf/L-lact_DH-like_ah"/>
</dbReference>
<dbReference type="RefSeq" id="WP_189987749.1">
    <property type="nucleotide sequence ID" value="NZ_BMZS01000002.1"/>
</dbReference>
<gene>
    <name evidence="3" type="primary">lhpD</name>
    <name evidence="3" type="ORF">GCM10017083_09150</name>
</gene>
<organism evidence="3 4">
    <name type="scientific">Thalassobaculum fulvum</name>
    <dbReference type="NCBI Taxonomy" id="1633335"/>
    <lineage>
        <taxon>Bacteria</taxon>
        <taxon>Pseudomonadati</taxon>
        <taxon>Pseudomonadota</taxon>
        <taxon>Alphaproteobacteria</taxon>
        <taxon>Rhodospirillales</taxon>
        <taxon>Thalassobaculaceae</taxon>
        <taxon>Thalassobaculum</taxon>
    </lineage>
</organism>
<reference evidence="3" key="1">
    <citation type="journal article" date="2014" name="Int. J. Syst. Evol. Microbiol.">
        <title>Complete genome sequence of Corynebacterium casei LMG S-19264T (=DSM 44701T), isolated from a smear-ripened cheese.</title>
        <authorList>
            <consortium name="US DOE Joint Genome Institute (JGI-PGF)"/>
            <person name="Walter F."/>
            <person name="Albersmeier A."/>
            <person name="Kalinowski J."/>
            <person name="Ruckert C."/>
        </authorList>
    </citation>
    <scope>NUCLEOTIDE SEQUENCE</scope>
    <source>
        <strain evidence="3">KCTC 42651</strain>
    </source>
</reference>
<dbReference type="Pfam" id="PF02615">
    <property type="entry name" value="Ldh_2"/>
    <property type="match status" value="1"/>
</dbReference>
<dbReference type="InterPro" id="IPR043143">
    <property type="entry name" value="Mal/L-sulf/L-lact_DH-like_NADP"/>
</dbReference>
<dbReference type="Gene3D" id="1.10.1530.10">
    <property type="match status" value="1"/>
</dbReference>